<dbReference type="PANTHER" id="PTHR43191">
    <property type="entry name" value="RRNA METHYLTRANSFERASE 3"/>
    <property type="match status" value="1"/>
</dbReference>
<dbReference type="Gene3D" id="3.40.1280.10">
    <property type="match status" value="1"/>
</dbReference>
<dbReference type="InterPro" id="IPR029026">
    <property type="entry name" value="tRNA_m1G_MTases_N"/>
</dbReference>
<dbReference type="SUPFAM" id="SSF75217">
    <property type="entry name" value="alpha/beta knot"/>
    <property type="match status" value="1"/>
</dbReference>
<dbReference type="InterPro" id="IPR051259">
    <property type="entry name" value="rRNA_Methyltransferase"/>
</dbReference>
<protein>
    <recommendedName>
        <fullName evidence="3">tRNA/rRNA methyltransferase SpoU type domain-containing protein</fullName>
    </recommendedName>
</protein>
<dbReference type="STRING" id="69332.A0A388LAM3"/>
<dbReference type="AlphaFoldDB" id="A0A388LAM3"/>
<reference evidence="1 2" key="1">
    <citation type="journal article" date="2018" name="Cell">
        <title>The Chara Genome: Secondary Complexity and Implications for Plant Terrestrialization.</title>
        <authorList>
            <person name="Nishiyama T."/>
            <person name="Sakayama H."/>
            <person name="Vries J.D."/>
            <person name="Buschmann H."/>
            <person name="Saint-Marcoux D."/>
            <person name="Ullrich K.K."/>
            <person name="Haas F.B."/>
            <person name="Vanderstraeten L."/>
            <person name="Becker D."/>
            <person name="Lang D."/>
            <person name="Vosolsobe S."/>
            <person name="Rombauts S."/>
            <person name="Wilhelmsson P.K.I."/>
            <person name="Janitza P."/>
            <person name="Kern R."/>
            <person name="Heyl A."/>
            <person name="Rumpler F."/>
            <person name="Villalobos L.I.A.C."/>
            <person name="Clay J.M."/>
            <person name="Skokan R."/>
            <person name="Toyoda A."/>
            <person name="Suzuki Y."/>
            <person name="Kagoshima H."/>
            <person name="Schijlen E."/>
            <person name="Tajeshwar N."/>
            <person name="Catarino B."/>
            <person name="Hetherington A.J."/>
            <person name="Saltykova A."/>
            <person name="Bonnot C."/>
            <person name="Breuninger H."/>
            <person name="Symeonidi A."/>
            <person name="Radhakrishnan G.V."/>
            <person name="Van Nieuwerburgh F."/>
            <person name="Deforce D."/>
            <person name="Chang C."/>
            <person name="Karol K.G."/>
            <person name="Hedrich R."/>
            <person name="Ulvskov P."/>
            <person name="Glockner G."/>
            <person name="Delwiche C.F."/>
            <person name="Petrasek J."/>
            <person name="Van de Peer Y."/>
            <person name="Friml J."/>
            <person name="Beilby M."/>
            <person name="Dolan L."/>
            <person name="Kohara Y."/>
            <person name="Sugano S."/>
            <person name="Fujiyama A."/>
            <person name="Delaux P.-M."/>
            <person name="Quint M."/>
            <person name="TheiBen G."/>
            <person name="Hagemann M."/>
            <person name="Harholt J."/>
            <person name="Dunand C."/>
            <person name="Zachgo S."/>
            <person name="Langdale J."/>
            <person name="Maumus F."/>
            <person name="Straeten D.V.D."/>
            <person name="Gould S.B."/>
            <person name="Rensing S.A."/>
        </authorList>
    </citation>
    <scope>NUCLEOTIDE SEQUENCE [LARGE SCALE GENOMIC DNA]</scope>
    <source>
        <strain evidence="1 2">S276</strain>
    </source>
</reference>
<proteinExistence type="predicted"/>
<dbReference type="PANTHER" id="PTHR43191:SF7">
    <property type="entry name" value="OBP33PEP LIKE PROTEIN"/>
    <property type="match status" value="1"/>
</dbReference>
<keyword evidence="2" id="KW-1185">Reference proteome</keyword>
<organism evidence="1 2">
    <name type="scientific">Chara braunii</name>
    <name type="common">Braun's stonewort</name>
    <dbReference type="NCBI Taxonomy" id="69332"/>
    <lineage>
        <taxon>Eukaryota</taxon>
        <taxon>Viridiplantae</taxon>
        <taxon>Streptophyta</taxon>
        <taxon>Charophyceae</taxon>
        <taxon>Charales</taxon>
        <taxon>Characeae</taxon>
        <taxon>Chara</taxon>
    </lineage>
</organism>
<evidence type="ECO:0000313" key="2">
    <source>
        <dbReference type="Proteomes" id="UP000265515"/>
    </source>
</evidence>
<dbReference type="EMBL" id="BFEA01000317">
    <property type="protein sequence ID" value="GBG79361.1"/>
    <property type="molecule type" value="Genomic_DNA"/>
</dbReference>
<dbReference type="Gramene" id="GBG79361">
    <property type="protein sequence ID" value="GBG79361"/>
    <property type="gene ID" value="CBR_g29509"/>
</dbReference>
<dbReference type="OrthoDB" id="270651at2759"/>
<evidence type="ECO:0000313" key="1">
    <source>
        <dbReference type="EMBL" id="GBG79361.1"/>
    </source>
</evidence>
<dbReference type="Proteomes" id="UP000265515">
    <property type="component" value="Unassembled WGS sequence"/>
</dbReference>
<gene>
    <name evidence="1" type="ORF">CBR_g29509</name>
</gene>
<dbReference type="InterPro" id="IPR029028">
    <property type="entry name" value="Alpha/beta_knot_MTases"/>
</dbReference>
<dbReference type="GO" id="GO:0003723">
    <property type="term" value="F:RNA binding"/>
    <property type="evidence" value="ECO:0007669"/>
    <property type="project" value="TreeGrafter"/>
</dbReference>
<evidence type="ECO:0008006" key="3">
    <source>
        <dbReference type="Google" id="ProtNLM"/>
    </source>
</evidence>
<accession>A0A388LAM3</accession>
<name>A0A388LAM3_CHABU</name>
<sequence>MRPFVVVSAFSTAGAPFASKTRSSLKDTVPPLYTTGLELASVNLMLRRGRLSRKQIEVCDFFVYIPQYGAGTASLNVTVAASIVLQHFAVWAGLKERERQGQKFLVAERPTRRQSRGVCSESPETVGQIRRENRALIAGATLLFDDGGGIIPEVGFDADGGGCCGWDEWQDELNQSADACLEDSAADTGDNR</sequence>
<comment type="caution">
    <text evidence="1">The sequence shown here is derived from an EMBL/GenBank/DDBJ whole genome shotgun (WGS) entry which is preliminary data.</text>
</comment>